<organism evidence="1 2">
    <name type="scientific">Lysinibacillus sphaericus (strain C3-41)</name>
    <dbReference type="NCBI Taxonomy" id="444177"/>
    <lineage>
        <taxon>Bacteria</taxon>
        <taxon>Bacillati</taxon>
        <taxon>Bacillota</taxon>
        <taxon>Bacilli</taxon>
        <taxon>Bacillales</taxon>
        <taxon>Bacillaceae</taxon>
        <taxon>Lysinibacillus</taxon>
    </lineage>
</organism>
<reference evidence="1 2" key="1">
    <citation type="journal article" date="2008" name="J. Bacteriol.">
        <title>Complete genome sequence of the mosquitocidal bacterium Bacillus sphaericus C3-41 and comparison with those of closely related Bacillus species.</title>
        <authorList>
            <person name="Hu X."/>
            <person name="Fan W."/>
            <person name="Han B."/>
            <person name="Liu H."/>
            <person name="Zheng D."/>
            <person name="Li Q."/>
            <person name="Dong W."/>
            <person name="Yan J."/>
            <person name="Gao M."/>
            <person name="Berry C."/>
            <person name="Yuan Z."/>
        </authorList>
    </citation>
    <scope>NUCLEOTIDE SEQUENCE [LARGE SCALE GENOMIC DNA]</scope>
    <source>
        <strain evidence="1 2">C3-41</strain>
    </source>
</reference>
<accession>B1HW50</accession>
<evidence type="ECO:0000313" key="1">
    <source>
        <dbReference type="EMBL" id="ACA41489.1"/>
    </source>
</evidence>
<name>B1HW50_LYSSC</name>
<dbReference type="EMBL" id="CP000817">
    <property type="protein sequence ID" value="ACA41489.1"/>
    <property type="molecule type" value="Genomic_DNA"/>
</dbReference>
<proteinExistence type="predicted"/>
<dbReference type="KEGG" id="lsp:Bsph_4021"/>
<dbReference type="EnsemblBacteria" id="ACA41489">
    <property type="protein sequence ID" value="ACA41489"/>
    <property type="gene ID" value="Bsph_4021"/>
</dbReference>
<protein>
    <submittedName>
        <fullName evidence="1">Uncharacterized protein</fullName>
    </submittedName>
</protein>
<dbReference type="HOGENOM" id="CLU_2142863_0_0_9"/>
<dbReference type="Proteomes" id="UP000002164">
    <property type="component" value="Chromosome"/>
</dbReference>
<gene>
    <name evidence="1" type="ordered locus">Bsph_4021</name>
</gene>
<evidence type="ECO:0000313" key="2">
    <source>
        <dbReference type="Proteomes" id="UP000002164"/>
    </source>
</evidence>
<sequence>MEEYILKINTLENLQGRHDVFEFMQGPFKNKHWHDTSIYLTTEAFDFLHLFIEDVLPAFNYFGPNCVNQEQWNQIAFNACSLNNTADIQFLRLFNKIDYWVNENFKEHNCFSICGP</sequence>
<dbReference type="AlphaFoldDB" id="B1HW50"/>